<feature type="compositionally biased region" description="Basic and acidic residues" evidence="1">
    <location>
        <begin position="910"/>
        <end position="919"/>
    </location>
</feature>
<gene>
    <name evidence="2" type="primary">Contig1811.g1963</name>
    <name evidence="2" type="ORF">STYLEM_5488</name>
</gene>
<feature type="compositionally biased region" description="Low complexity" evidence="1">
    <location>
        <begin position="1107"/>
        <end position="1119"/>
    </location>
</feature>
<feature type="compositionally biased region" description="Polar residues" evidence="1">
    <location>
        <begin position="894"/>
        <end position="909"/>
    </location>
</feature>
<protein>
    <submittedName>
        <fullName evidence="2">Uncharacterized protein</fullName>
    </submittedName>
</protein>
<feature type="compositionally biased region" description="Basic and acidic residues" evidence="1">
    <location>
        <begin position="401"/>
        <end position="418"/>
    </location>
</feature>
<dbReference type="EMBL" id="CCKQ01005318">
    <property type="protein sequence ID" value="CDW76487.1"/>
    <property type="molecule type" value="Genomic_DNA"/>
</dbReference>
<proteinExistence type="predicted"/>
<evidence type="ECO:0000256" key="1">
    <source>
        <dbReference type="SAM" id="MobiDB-lite"/>
    </source>
</evidence>
<feature type="region of interest" description="Disordered" evidence="1">
    <location>
        <begin position="1533"/>
        <end position="1572"/>
    </location>
</feature>
<dbReference type="Proteomes" id="UP000039865">
    <property type="component" value="Unassembled WGS sequence"/>
</dbReference>
<feature type="compositionally biased region" description="Polar residues" evidence="1">
    <location>
        <begin position="1267"/>
        <end position="1291"/>
    </location>
</feature>
<organism evidence="2 3">
    <name type="scientific">Stylonychia lemnae</name>
    <name type="common">Ciliate</name>
    <dbReference type="NCBI Taxonomy" id="5949"/>
    <lineage>
        <taxon>Eukaryota</taxon>
        <taxon>Sar</taxon>
        <taxon>Alveolata</taxon>
        <taxon>Ciliophora</taxon>
        <taxon>Intramacronucleata</taxon>
        <taxon>Spirotrichea</taxon>
        <taxon>Stichotrichia</taxon>
        <taxon>Sporadotrichida</taxon>
        <taxon>Oxytrichidae</taxon>
        <taxon>Stylonychinae</taxon>
        <taxon>Stylonychia</taxon>
    </lineage>
</organism>
<feature type="region of interest" description="Disordered" evidence="1">
    <location>
        <begin position="1059"/>
        <end position="1143"/>
    </location>
</feature>
<feature type="region of interest" description="Disordered" evidence="1">
    <location>
        <begin position="193"/>
        <end position="268"/>
    </location>
</feature>
<feature type="compositionally biased region" description="Polar residues" evidence="1">
    <location>
        <begin position="1092"/>
        <end position="1106"/>
    </location>
</feature>
<feature type="region of interest" description="Disordered" evidence="1">
    <location>
        <begin position="894"/>
        <end position="929"/>
    </location>
</feature>
<sequence length="1636" mass="188102">MQHYSTDFMSLHNQLQQYQTSTPSRSRPETALSNLTNQQQSQNQTQSLTPNNNSKSYNSFYNHGNNQNNNNNCNINNTNIENSYSKGNINSSRLLYNHDENSSEINLRVSPSFKDQQNRTLQAQATQPNNNLEQENLLLKSQIEMLKNALLGLCKNQQLDIPELLPLIASQQNQKAQQSTLNPEDTQTKIQFNQLPTQSHSKENLSPTIMTQKQSNSITPNKLSSFMLDNTNNLNTSGRNELNLTLQSSSSPSKSRRKRAQRQKSPMKSLLKLHQQQQSQQQHQTLHNLRKSISPCIRDEMPLQIHCRKNQTGHDDTLVFDKSSIEIYNNQANQTKDIFNQNEDSIMMISQVKQADQVNDENEELENSPKDTSQIQIKYAKMLEELENESQDMSDPASPSKQDELSEYQTHDFGEQKRTQSPINVNIKHDLSEKKVIESQFNSMDLMPQAMETMRSNKYEYEQFYEHEISNLKNELQMFAMEEQKILQLITKKADPASPSPKKLEQVTEIDQTFEEDQIQQTPPRIKLQPQISNEYSELPIEERNQLLMNNLREAFLELKDVLTGEQEDSFIKPIRITSPSQQIDANYSQCQIFQVTDITQQTDSQSQINLENDPQSPIKSSLIYDNTKSTNSQVYSMQKHSPYRDRSQKLQQYSKEFTTQSHTKQQPINIRNSGSQTTKERRENVNSRYENRSSTEKSPLDVYRVNSRSMKSQTRTPVRGAAQSNNIIKQEEQKYSNPAYSQREETLESEYNSNPLQMETIELLAKRKSLAEGLKQQEEPESDEDERKNSIRKHYQRFTQLKQKSDINSDSDDLFLDIKNMEQDNGSVKIMSRDSSCLVRERQDLELLIEERKQGITNAENYFGLYSFEKSEKLKNDRCESIKRAEELLNQLISEKPQSSRPSYLASNRTRDENKDTSRSPIRFTQEPKPELLANELSFNGETTMKSQIPELKPRKAEQKPIFQQTRYSVDSNEAINLQINNGVLSFEQCLTENYRLDEEDNNQFSNFNKTENQPKGMYSEYNRSDLQTPFKYEQQTSSYMMSPVDSNYHDYKLIEKNSNNKQAPETPQQIQSNLKRRSMQQLKKPLQKIQADQSNYNSRGESMPTTSSNNTQSKSQSCDTTKRKYVNPGSSTKNDQQNRFNNNSSIHEQLSTIDKQTTTVAQPAILQYQKQYNLSTIDPEAFYMDRSKSVLKRRDDLLKRKQLEIQSRIETKNMKYDQMMNTRNISQINNNNRGVSQGKSSISIEQQNQTIQQSKSSYHSKQKSGVDSRSLTPIKKSSNSQSEQFQRQSAVAVSHQYQTIEDNTANTVQAVTNKYEMLRKSSVGKSMIKFDKRPANQVHNQQSTISGGYPINSTLNLYTPSSISSIKNNNISQVPSTSQSKSSKLTSECSSYRKKVSDVSSNNSNSNQSQVNFKEPVSTKSNNSNAVAVQQKKQQPTSLLKNNIVNKTLRIGQNKPKEYVQLKHEKGKQVMNSITEGSQSIANTHISEKQSLNQTINSQQSFMAQNRSVVSNYQPQIISQSKTASVANVITSSNAQQDQKKSNSQSRSIPRFGSQHNQHSTGKQTSYNTNQKGLHLLRTVEYVEEDVFLEQEQSVDNRKETPKSECRNCQRLLSKGLSTDFCLEHYGTPRCVDE</sequence>
<feature type="region of interest" description="Disordered" evidence="1">
    <location>
        <begin position="605"/>
        <end position="750"/>
    </location>
</feature>
<feature type="compositionally biased region" description="Polar residues" evidence="1">
    <location>
        <begin position="1236"/>
        <end position="1253"/>
    </location>
</feature>
<accession>A0A078A3T3</accession>
<reference evidence="2 3" key="1">
    <citation type="submission" date="2014-06" db="EMBL/GenBank/DDBJ databases">
        <authorList>
            <person name="Swart Estienne"/>
        </authorList>
    </citation>
    <scope>NUCLEOTIDE SEQUENCE [LARGE SCALE GENOMIC DNA]</scope>
    <source>
        <strain evidence="2 3">130c</strain>
    </source>
</reference>
<feature type="region of interest" description="Disordered" evidence="1">
    <location>
        <begin position="1227"/>
        <end position="1291"/>
    </location>
</feature>
<name>A0A078A3T3_STYLE</name>
<keyword evidence="3" id="KW-1185">Reference proteome</keyword>
<feature type="compositionally biased region" description="Low complexity" evidence="1">
    <location>
        <begin position="1401"/>
        <end position="1414"/>
    </location>
</feature>
<feature type="region of interest" description="Disordered" evidence="1">
    <location>
        <begin position="15"/>
        <end position="77"/>
    </location>
</feature>
<feature type="region of interest" description="Disordered" evidence="1">
    <location>
        <begin position="387"/>
        <end position="424"/>
    </location>
</feature>
<feature type="compositionally biased region" description="Basic and acidic residues" evidence="1">
    <location>
        <begin position="679"/>
        <end position="700"/>
    </location>
</feature>
<dbReference type="InParanoid" id="A0A078A3T3"/>
<feature type="compositionally biased region" description="Polar residues" evidence="1">
    <location>
        <begin position="650"/>
        <end position="678"/>
    </location>
</feature>
<evidence type="ECO:0000313" key="2">
    <source>
        <dbReference type="EMBL" id="CDW76487.1"/>
    </source>
</evidence>
<feature type="compositionally biased region" description="Polar residues" evidence="1">
    <location>
        <begin position="610"/>
        <end position="640"/>
    </location>
</feature>
<feature type="compositionally biased region" description="Polar residues" evidence="1">
    <location>
        <begin position="1059"/>
        <end position="1075"/>
    </location>
</feature>
<feature type="region of interest" description="Disordered" evidence="1">
    <location>
        <begin position="1370"/>
        <end position="1437"/>
    </location>
</feature>
<feature type="compositionally biased region" description="Polar residues" evidence="1">
    <location>
        <begin position="1420"/>
        <end position="1437"/>
    </location>
</feature>
<evidence type="ECO:0000313" key="3">
    <source>
        <dbReference type="Proteomes" id="UP000039865"/>
    </source>
</evidence>
<feature type="compositionally biased region" description="Polar residues" evidence="1">
    <location>
        <begin position="193"/>
        <end position="246"/>
    </location>
</feature>
<feature type="compositionally biased region" description="Polar residues" evidence="1">
    <location>
        <begin position="707"/>
        <end position="729"/>
    </location>
</feature>
<feature type="compositionally biased region" description="Low complexity" evidence="1">
    <location>
        <begin position="32"/>
        <end position="77"/>
    </location>
</feature>
<feature type="compositionally biased region" description="Polar residues" evidence="1">
    <location>
        <begin position="1130"/>
        <end position="1143"/>
    </location>
</feature>
<feature type="compositionally biased region" description="Polar residues" evidence="1">
    <location>
        <begin position="15"/>
        <end position="25"/>
    </location>
</feature>
<feature type="compositionally biased region" description="Low complexity" evidence="1">
    <location>
        <begin position="1370"/>
        <end position="1392"/>
    </location>
</feature>